<protein>
    <submittedName>
        <fullName evidence="2">Uncharacterized protein</fullName>
    </submittedName>
</protein>
<dbReference type="RefSeq" id="XP_065724188.2">
    <property type="nucleotide sequence ID" value="XM_065868116.2"/>
</dbReference>
<dbReference type="AlphaFoldDB" id="A0AB40DLD3"/>
<keyword evidence="1" id="KW-1185">Reference proteome</keyword>
<proteinExistence type="predicted"/>
<evidence type="ECO:0000313" key="2">
    <source>
        <dbReference type="RefSeq" id="XP_065724188.2"/>
    </source>
</evidence>
<name>A0AB40DLD3_DROSZ</name>
<dbReference type="GeneID" id="136117351"/>
<reference evidence="2" key="1">
    <citation type="submission" date="2025-08" db="UniProtKB">
        <authorList>
            <consortium name="RefSeq"/>
        </authorList>
    </citation>
    <scope>IDENTIFICATION</scope>
</reference>
<evidence type="ECO:0000313" key="1">
    <source>
        <dbReference type="Proteomes" id="UP001652628"/>
    </source>
</evidence>
<accession>A0AB40DLD3</accession>
<gene>
    <name evidence="2" type="primary">LOC136117351</name>
</gene>
<dbReference type="Proteomes" id="UP001652628">
    <property type="component" value="Chromosome X"/>
</dbReference>
<sequence>MSFYDKDMARLVIESMGAMGGSASKDVILQIMSTATDTDIVELSSGVNTVINFLLAKGVLREENGMYSVADKPDPEIVKDLMAEASQEEFDSSD</sequence>
<organism evidence="1 2">
    <name type="scientific">Drosophila suzukii</name>
    <name type="common">Spotted-wing drosophila fruit fly</name>
    <dbReference type="NCBI Taxonomy" id="28584"/>
    <lineage>
        <taxon>Eukaryota</taxon>
        <taxon>Metazoa</taxon>
        <taxon>Ecdysozoa</taxon>
        <taxon>Arthropoda</taxon>
        <taxon>Hexapoda</taxon>
        <taxon>Insecta</taxon>
        <taxon>Pterygota</taxon>
        <taxon>Neoptera</taxon>
        <taxon>Endopterygota</taxon>
        <taxon>Diptera</taxon>
        <taxon>Brachycera</taxon>
        <taxon>Muscomorpha</taxon>
        <taxon>Ephydroidea</taxon>
        <taxon>Drosophilidae</taxon>
        <taxon>Drosophila</taxon>
        <taxon>Sophophora</taxon>
    </lineage>
</organism>